<evidence type="ECO:0000313" key="20">
    <source>
        <dbReference type="Proteomes" id="UP000069205"/>
    </source>
</evidence>
<keyword evidence="20" id="KW-1185">Reference proteome</keyword>
<evidence type="ECO:0000256" key="16">
    <source>
        <dbReference type="SAM" id="Phobius"/>
    </source>
</evidence>
<keyword evidence="7" id="KW-0597">Phosphoprotein</keyword>
<feature type="domain" description="Histidine kinase" evidence="17">
    <location>
        <begin position="248"/>
        <end position="464"/>
    </location>
</feature>
<organism evidence="19 20">
    <name type="scientific">Nitrospira moscoviensis</name>
    <dbReference type="NCBI Taxonomy" id="42253"/>
    <lineage>
        <taxon>Bacteria</taxon>
        <taxon>Pseudomonadati</taxon>
        <taxon>Nitrospirota</taxon>
        <taxon>Nitrospiria</taxon>
        <taxon>Nitrospirales</taxon>
        <taxon>Nitrospiraceae</taxon>
        <taxon>Nitrospira</taxon>
    </lineage>
</organism>
<gene>
    <name evidence="19" type="primary">cztS</name>
    <name evidence="19" type="ORF">NITMOv2_0223</name>
</gene>
<dbReference type="PANTHER" id="PTHR45436">
    <property type="entry name" value="SENSOR HISTIDINE KINASE YKOH"/>
    <property type="match status" value="1"/>
</dbReference>
<dbReference type="SMART" id="SM00387">
    <property type="entry name" value="HATPase_c"/>
    <property type="match status" value="1"/>
</dbReference>
<evidence type="ECO:0000256" key="10">
    <source>
        <dbReference type="ARBA" id="ARBA00022741"/>
    </source>
</evidence>
<evidence type="ECO:0000256" key="4">
    <source>
        <dbReference type="ARBA" id="ARBA00012438"/>
    </source>
</evidence>
<dbReference type="SUPFAM" id="SSF47384">
    <property type="entry name" value="Homodimeric domain of signal transducing histidine kinase"/>
    <property type="match status" value="1"/>
</dbReference>
<evidence type="ECO:0000256" key="13">
    <source>
        <dbReference type="ARBA" id="ARBA00022989"/>
    </source>
</evidence>
<accession>A0A0K2G7R8</accession>
<evidence type="ECO:0000256" key="11">
    <source>
        <dbReference type="ARBA" id="ARBA00022777"/>
    </source>
</evidence>
<keyword evidence="11 19" id="KW-0418">Kinase</keyword>
<evidence type="ECO:0000256" key="15">
    <source>
        <dbReference type="ARBA" id="ARBA00023136"/>
    </source>
</evidence>
<dbReference type="Pfam" id="PF00672">
    <property type="entry name" value="HAMP"/>
    <property type="match status" value="1"/>
</dbReference>
<keyword evidence="8 19" id="KW-0808">Transferase</keyword>
<dbReference type="InterPro" id="IPR003594">
    <property type="entry name" value="HATPase_dom"/>
</dbReference>
<keyword evidence="6" id="KW-0997">Cell inner membrane</keyword>
<keyword evidence="13 16" id="KW-1133">Transmembrane helix</keyword>
<dbReference type="InterPro" id="IPR050428">
    <property type="entry name" value="TCS_sensor_his_kinase"/>
</dbReference>
<evidence type="ECO:0000256" key="6">
    <source>
        <dbReference type="ARBA" id="ARBA00022519"/>
    </source>
</evidence>
<dbReference type="Gene3D" id="6.10.340.10">
    <property type="match status" value="1"/>
</dbReference>
<dbReference type="PATRIC" id="fig|42253.5.peg.216"/>
<dbReference type="SMART" id="SM00304">
    <property type="entry name" value="HAMP"/>
    <property type="match status" value="1"/>
</dbReference>
<evidence type="ECO:0000259" key="17">
    <source>
        <dbReference type="PROSITE" id="PS50109"/>
    </source>
</evidence>
<dbReference type="PROSITE" id="PS50885">
    <property type="entry name" value="HAMP"/>
    <property type="match status" value="1"/>
</dbReference>
<dbReference type="EC" id="2.7.13.3" evidence="4"/>
<dbReference type="InterPro" id="IPR004358">
    <property type="entry name" value="Sig_transdc_His_kin-like_C"/>
</dbReference>
<evidence type="ECO:0000313" key="19">
    <source>
        <dbReference type="EMBL" id="ALA56662.1"/>
    </source>
</evidence>
<proteinExistence type="predicted"/>
<dbReference type="AlphaFoldDB" id="A0A0K2G7R8"/>
<dbReference type="SMART" id="SM00388">
    <property type="entry name" value="HisKA"/>
    <property type="match status" value="1"/>
</dbReference>
<evidence type="ECO:0000256" key="2">
    <source>
        <dbReference type="ARBA" id="ARBA00004141"/>
    </source>
</evidence>
<dbReference type="GO" id="GO:0005524">
    <property type="term" value="F:ATP binding"/>
    <property type="evidence" value="ECO:0007669"/>
    <property type="project" value="UniProtKB-KW"/>
</dbReference>
<evidence type="ECO:0000256" key="3">
    <source>
        <dbReference type="ARBA" id="ARBA00004533"/>
    </source>
</evidence>
<dbReference type="KEGG" id="nmv:NITMOv2_0223"/>
<dbReference type="NCBIfam" id="TIGR01386">
    <property type="entry name" value="cztS_silS_copS"/>
    <property type="match status" value="1"/>
</dbReference>
<dbReference type="GO" id="GO:0000155">
    <property type="term" value="F:phosphorelay sensor kinase activity"/>
    <property type="evidence" value="ECO:0007669"/>
    <property type="project" value="InterPro"/>
</dbReference>
<keyword evidence="9 16" id="KW-0812">Transmembrane</keyword>
<evidence type="ECO:0000256" key="5">
    <source>
        <dbReference type="ARBA" id="ARBA00022475"/>
    </source>
</evidence>
<dbReference type="Gene3D" id="3.30.565.10">
    <property type="entry name" value="Histidine kinase-like ATPase, C-terminal domain"/>
    <property type="match status" value="1"/>
</dbReference>
<keyword evidence="12" id="KW-0067">ATP-binding</keyword>
<dbReference type="PRINTS" id="PR00344">
    <property type="entry name" value="BCTRLSENSOR"/>
</dbReference>
<sequence length="467" mass="51839">MPLRVRLTLWYGSALATVLIIFSIVLYAITARNLRDAVDQSLEETAATAVRSLEDRGFLPLIDEEELLSQFPELARIDKFFQIFSPSGTITIRSPNIKQHEVPLSRAALEATFKGQTIFESAKYPNEPPLRLISVPIIYRGNLLYIVQVGTSMESIEDTLRRFLVLLIVAIPIALAVSLAGGWFLAGRALRPVDTITLAAQRIAAGDLSQRLSVLDSPDEIGRLAGTFNDMIGRLDASFRQIRQFTSDASHELRTPLTVMKGETELVLRRPRPLEDYQTVLESNLEEIDRMTHIVDELLFLSRADMGEVKMESLPVALESLVEDIYRQATLLGQDRNVEVVLGTVMPAVVQGDELRLRELLLNLVENAVKYSHPGGKVEVSLLNDGQQARLSVTDHGIGIAKDDHKRIFDRFFRTDEARAHTKKGTGLGLAICAWIAESHKGRVEVQSDVGQGSTFTVVLPLSRPPA</sequence>
<dbReference type="CDD" id="cd06225">
    <property type="entry name" value="HAMP"/>
    <property type="match status" value="1"/>
</dbReference>
<keyword evidence="5" id="KW-1003">Cell membrane</keyword>
<dbReference type="Pfam" id="PF00512">
    <property type="entry name" value="HisKA"/>
    <property type="match status" value="1"/>
</dbReference>
<dbReference type="SUPFAM" id="SSF55874">
    <property type="entry name" value="ATPase domain of HSP90 chaperone/DNA topoisomerase II/histidine kinase"/>
    <property type="match status" value="1"/>
</dbReference>
<comment type="subcellular location">
    <subcellularLocation>
        <location evidence="3">Cell inner membrane</location>
    </subcellularLocation>
    <subcellularLocation>
        <location evidence="2">Membrane</location>
        <topology evidence="2">Multi-pass membrane protein</topology>
    </subcellularLocation>
</comment>
<keyword evidence="14" id="KW-0902">Two-component regulatory system</keyword>
<keyword evidence="15 16" id="KW-0472">Membrane</keyword>
<dbReference type="OrthoDB" id="9813151at2"/>
<evidence type="ECO:0000256" key="14">
    <source>
        <dbReference type="ARBA" id="ARBA00023012"/>
    </source>
</evidence>
<dbReference type="PROSITE" id="PS50109">
    <property type="entry name" value="HIS_KIN"/>
    <property type="match status" value="1"/>
</dbReference>
<dbReference type="FunFam" id="1.10.287.130:FF:000001">
    <property type="entry name" value="Two-component sensor histidine kinase"/>
    <property type="match status" value="1"/>
</dbReference>
<evidence type="ECO:0000256" key="9">
    <source>
        <dbReference type="ARBA" id="ARBA00022692"/>
    </source>
</evidence>
<feature type="transmembrane region" description="Helical" evidence="16">
    <location>
        <begin position="163"/>
        <end position="186"/>
    </location>
</feature>
<dbReference type="SUPFAM" id="SSF158472">
    <property type="entry name" value="HAMP domain-like"/>
    <property type="match status" value="1"/>
</dbReference>
<dbReference type="FunFam" id="3.30.565.10:FF:000006">
    <property type="entry name" value="Sensor histidine kinase WalK"/>
    <property type="match status" value="1"/>
</dbReference>
<dbReference type="STRING" id="42253.NITMOv2_0223"/>
<dbReference type="RefSeq" id="WP_053378116.1">
    <property type="nucleotide sequence ID" value="NZ_CP011801.1"/>
</dbReference>
<dbReference type="PANTHER" id="PTHR45436:SF15">
    <property type="entry name" value="SENSOR HISTIDINE KINASE CUSS"/>
    <property type="match status" value="1"/>
</dbReference>
<keyword evidence="10" id="KW-0547">Nucleotide-binding</keyword>
<evidence type="ECO:0000256" key="8">
    <source>
        <dbReference type="ARBA" id="ARBA00022679"/>
    </source>
</evidence>
<protein>
    <recommendedName>
        <fullName evidence="4">histidine kinase</fullName>
        <ecNumber evidence="4">2.7.13.3</ecNumber>
    </recommendedName>
</protein>
<dbReference type="InterPro" id="IPR003660">
    <property type="entry name" value="HAMP_dom"/>
</dbReference>
<evidence type="ECO:0000259" key="18">
    <source>
        <dbReference type="PROSITE" id="PS50885"/>
    </source>
</evidence>
<dbReference type="GO" id="GO:0005886">
    <property type="term" value="C:plasma membrane"/>
    <property type="evidence" value="ECO:0007669"/>
    <property type="project" value="UniProtKB-SubCell"/>
</dbReference>
<dbReference type="InterPro" id="IPR036890">
    <property type="entry name" value="HATPase_C_sf"/>
</dbReference>
<dbReference type="Pfam" id="PF02518">
    <property type="entry name" value="HATPase_c"/>
    <property type="match status" value="1"/>
</dbReference>
<dbReference type="InterPro" id="IPR005467">
    <property type="entry name" value="His_kinase_dom"/>
</dbReference>
<dbReference type="InterPro" id="IPR036097">
    <property type="entry name" value="HisK_dim/P_sf"/>
</dbReference>
<reference evidence="19 20" key="1">
    <citation type="journal article" date="2015" name="Proc. Natl. Acad. Sci. U.S.A.">
        <title>Expanded metabolic versatility of ubiquitous nitrite-oxidizing bacteria from the genus Nitrospira.</title>
        <authorList>
            <person name="Koch H."/>
            <person name="Lucker S."/>
            <person name="Albertsen M."/>
            <person name="Kitzinger K."/>
            <person name="Herbold C."/>
            <person name="Spieck E."/>
            <person name="Nielsen P.H."/>
            <person name="Wagner M."/>
            <person name="Daims H."/>
        </authorList>
    </citation>
    <scope>NUCLEOTIDE SEQUENCE [LARGE SCALE GENOMIC DNA]</scope>
    <source>
        <strain evidence="19 20">NSP M-1</strain>
    </source>
</reference>
<dbReference type="Gene3D" id="1.10.287.130">
    <property type="match status" value="1"/>
</dbReference>
<evidence type="ECO:0000256" key="12">
    <source>
        <dbReference type="ARBA" id="ARBA00022840"/>
    </source>
</evidence>
<evidence type="ECO:0000256" key="1">
    <source>
        <dbReference type="ARBA" id="ARBA00000085"/>
    </source>
</evidence>
<dbReference type="InterPro" id="IPR006290">
    <property type="entry name" value="CztS_silS_copS"/>
</dbReference>
<comment type="catalytic activity">
    <reaction evidence="1">
        <text>ATP + protein L-histidine = ADP + protein N-phospho-L-histidine.</text>
        <dbReference type="EC" id="2.7.13.3"/>
    </reaction>
</comment>
<dbReference type="InterPro" id="IPR003661">
    <property type="entry name" value="HisK_dim/P_dom"/>
</dbReference>
<name>A0A0K2G7R8_NITMO</name>
<dbReference type="Proteomes" id="UP000069205">
    <property type="component" value="Chromosome"/>
</dbReference>
<feature type="domain" description="HAMP" evidence="18">
    <location>
        <begin position="187"/>
        <end position="240"/>
    </location>
</feature>
<dbReference type="EMBL" id="CP011801">
    <property type="protein sequence ID" value="ALA56662.1"/>
    <property type="molecule type" value="Genomic_DNA"/>
</dbReference>
<evidence type="ECO:0000256" key="7">
    <source>
        <dbReference type="ARBA" id="ARBA00022553"/>
    </source>
</evidence>
<feature type="transmembrane region" description="Helical" evidence="16">
    <location>
        <begin position="12"/>
        <end position="30"/>
    </location>
</feature>
<dbReference type="CDD" id="cd00082">
    <property type="entry name" value="HisKA"/>
    <property type="match status" value="1"/>
</dbReference>